<reference evidence="1 2" key="1">
    <citation type="journal article" date="2018" name="Sci. Rep.">
        <title>Genomic signatures of local adaptation to the degree of environmental predictability in rotifers.</title>
        <authorList>
            <person name="Franch-Gras L."/>
            <person name="Hahn C."/>
            <person name="Garcia-Roger E.M."/>
            <person name="Carmona M.J."/>
            <person name="Serra M."/>
            <person name="Gomez A."/>
        </authorList>
    </citation>
    <scope>NUCLEOTIDE SEQUENCE [LARGE SCALE GENOMIC DNA]</scope>
    <source>
        <strain evidence="1">HYR1</strain>
    </source>
</reference>
<dbReference type="AlphaFoldDB" id="A0A3M7P5D6"/>
<proteinExistence type="predicted"/>
<sequence length="59" mass="6605">MIIAISNLRASRHILGDENELVFGITFLPIEQLVIRTHLIRVPEASPSLTYSKTELISS</sequence>
<dbReference type="EMBL" id="REGN01013268">
    <property type="protein sequence ID" value="RMZ94139.1"/>
    <property type="molecule type" value="Genomic_DNA"/>
</dbReference>
<evidence type="ECO:0000313" key="1">
    <source>
        <dbReference type="EMBL" id="RMZ94139.1"/>
    </source>
</evidence>
<keyword evidence="2" id="KW-1185">Reference proteome</keyword>
<comment type="caution">
    <text evidence="1">The sequence shown here is derived from an EMBL/GenBank/DDBJ whole genome shotgun (WGS) entry which is preliminary data.</text>
</comment>
<accession>A0A3M7P5D6</accession>
<dbReference type="Proteomes" id="UP000276133">
    <property type="component" value="Unassembled WGS sequence"/>
</dbReference>
<evidence type="ECO:0000313" key="2">
    <source>
        <dbReference type="Proteomes" id="UP000276133"/>
    </source>
</evidence>
<gene>
    <name evidence="1" type="ORF">BpHYR1_051816</name>
</gene>
<organism evidence="1 2">
    <name type="scientific">Brachionus plicatilis</name>
    <name type="common">Marine rotifer</name>
    <name type="synonym">Brachionus muelleri</name>
    <dbReference type="NCBI Taxonomy" id="10195"/>
    <lineage>
        <taxon>Eukaryota</taxon>
        <taxon>Metazoa</taxon>
        <taxon>Spiralia</taxon>
        <taxon>Gnathifera</taxon>
        <taxon>Rotifera</taxon>
        <taxon>Eurotatoria</taxon>
        <taxon>Monogononta</taxon>
        <taxon>Pseudotrocha</taxon>
        <taxon>Ploima</taxon>
        <taxon>Brachionidae</taxon>
        <taxon>Brachionus</taxon>
    </lineage>
</organism>
<name>A0A3M7P5D6_BRAPC</name>
<protein>
    <submittedName>
        <fullName evidence="1">Uncharacterized protein</fullName>
    </submittedName>
</protein>